<proteinExistence type="predicted"/>
<gene>
    <name evidence="2" type="ORF">PMH09_04310</name>
</gene>
<dbReference type="InterPro" id="IPR051049">
    <property type="entry name" value="Dienelactone_hydrolase-like"/>
</dbReference>
<sequence length="260" mass="28000">MSELEIQTTAIEVYNENLAINAYLAEPIAPGPHPGIIVVQEIFGVNQHIRDVTERIAKQGYVALAPAIYQRLAPGFEVGYRAADIEIGRKYKVQTKADELLGDIQGAINYLKTKDNVSPAGFGAIGFCFGGHVVYLTATLDDITATASFYGAGIATLTPGGGPPTVTRSGQIKGTIYGFFGNEDDSIPVADIETIASALTAAGVSHQIFRYDGAGHGFFCDRRGSYNADAAADAWEKVKQLFRTQLQSRSFQRIDPSYEP</sequence>
<dbReference type="Gene3D" id="3.40.50.1820">
    <property type="entry name" value="alpha/beta hydrolase"/>
    <property type="match status" value="1"/>
</dbReference>
<dbReference type="PANTHER" id="PTHR46623:SF6">
    <property type="entry name" value="ALPHA_BETA-HYDROLASES SUPERFAMILY PROTEIN"/>
    <property type="match status" value="1"/>
</dbReference>
<keyword evidence="2" id="KW-0378">Hydrolase</keyword>
<accession>A0ABT7BT99</accession>
<comment type="caution">
    <text evidence="2">The sequence shown here is derived from an EMBL/GenBank/DDBJ whole genome shotgun (WGS) entry which is preliminary data.</text>
</comment>
<dbReference type="GO" id="GO:0016787">
    <property type="term" value="F:hydrolase activity"/>
    <property type="evidence" value="ECO:0007669"/>
    <property type="project" value="UniProtKB-KW"/>
</dbReference>
<reference evidence="2 3" key="1">
    <citation type="submission" date="2023-01" db="EMBL/GenBank/DDBJ databases">
        <title>Novel diversity within Roseofilum (Cyanobacteria; Desertifilaceae) from marine benthic mats with descriptions of four novel species.</title>
        <authorList>
            <person name="Wang Y."/>
            <person name="Berthold D.E."/>
            <person name="Hu J."/>
            <person name="Lefler F.W."/>
            <person name="Laughinghouse H.D. IV."/>
        </authorList>
    </citation>
    <scope>NUCLEOTIDE SEQUENCE [LARGE SCALE GENOMIC DNA]</scope>
    <source>
        <strain evidence="2 3">BLCC-M143</strain>
    </source>
</reference>
<name>A0ABT7BT99_9CYAN</name>
<evidence type="ECO:0000313" key="3">
    <source>
        <dbReference type="Proteomes" id="UP001232992"/>
    </source>
</evidence>
<keyword evidence="3" id="KW-1185">Reference proteome</keyword>
<protein>
    <submittedName>
        <fullName evidence="2">Dienelactone hydrolase family protein</fullName>
    </submittedName>
</protein>
<dbReference type="InterPro" id="IPR002925">
    <property type="entry name" value="Dienelactn_hydro"/>
</dbReference>
<evidence type="ECO:0000313" key="2">
    <source>
        <dbReference type="EMBL" id="MDJ1182409.1"/>
    </source>
</evidence>
<evidence type="ECO:0000259" key="1">
    <source>
        <dbReference type="Pfam" id="PF01738"/>
    </source>
</evidence>
<dbReference type="PANTHER" id="PTHR46623">
    <property type="entry name" value="CARBOXYMETHYLENEBUTENOLIDASE-RELATED"/>
    <property type="match status" value="1"/>
</dbReference>
<organism evidence="2 3">
    <name type="scientific">Roseofilum casamattae BLCC-M143</name>
    <dbReference type="NCBI Taxonomy" id="3022442"/>
    <lineage>
        <taxon>Bacteria</taxon>
        <taxon>Bacillati</taxon>
        <taxon>Cyanobacteriota</taxon>
        <taxon>Cyanophyceae</taxon>
        <taxon>Desertifilales</taxon>
        <taxon>Desertifilaceae</taxon>
        <taxon>Roseofilum</taxon>
        <taxon>Roseofilum casamattae</taxon>
    </lineage>
</organism>
<dbReference type="InterPro" id="IPR029058">
    <property type="entry name" value="AB_hydrolase_fold"/>
</dbReference>
<feature type="domain" description="Dienelactone hydrolase" evidence="1">
    <location>
        <begin position="20"/>
        <end position="244"/>
    </location>
</feature>
<dbReference type="EMBL" id="JAQOSQ010000002">
    <property type="protein sequence ID" value="MDJ1182409.1"/>
    <property type="molecule type" value="Genomic_DNA"/>
</dbReference>
<dbReference type="RefSeq" id="WP_283757061.1">
    <property type="nucleotide sequence ID" value="NZ_JAQOSQ010000002.1"/>
</dbReference>
<dbReference type="SUPFAM" id="SSF53474">
    <property type="entry name" value="alpha/beta-Hydrolases"/>
    <property type="match status" value="1"/>
</dbReference>
<dbReference type="Pfam" id="PF01738">
    <property type="entry name" value="DLH"/>
    <property type="match status" value="1"/>
</dbReference>
<dbReference type="Proteomes" id="UP001232992">
    <property type="component" value="Unassembled WGS sequence"/>
</dbReference>